<protein>
    <submittedName>
        <fullName evidence="4">Beta-1,3-glucan-binding protein</fullName>
    </submittedName>
</protein>
<dbReference type="Proteomes" id="UP001141327">
    <property type="component" value="Unassembled WGS sequence"/>
</dbReference>
<evidence type="ECO:0000259" key="3">
    <source>
        <dbReference type="PROSITE" id="PS51762"/>
    </source>
</evidence>
<feature type="signal peptide" evidence="2">
    <location>
        <begin position="1"/>
        <end position="15"/>
    </location>
</feature>
<comment type="caution">
    <text evidence="4">The sequence shown here is derived from an EMBL/GenBank/DDBJ whole genome shotgun (WGS) entry which is preliminary data.</text>
</comment>
<gene>
    <name evidence="4" type="ORF">PAPYR_9453</name>
</gene>
<evidence type="ECO:0000313" key="4">
    <source>
        <dbReference type="EMBL" id="KAJ4455561.1"/>
    </source>
</evidence>
<dbReference type="EMBL" id="JAPMOS010000102">
    <property type="protein sequence ID" value="KAJ4455561.1"/>
    <property type="molecule type" value="Genomic_DNA"/>
</dbReference>
<keyword evidence="5" id="KW-1185">Reference proteome</keyword>
<comment type="similarity">
    <text evidence="1">Belongs to the glycosyl hydrolase 16 family.</text>
</comment>
<sequence length="381" mass="42048">MSAWVLLLVPVLAIAATPSRPGETLIFEDDFNTFDFTKWKHEITQSGGGNWEFEVYVNNRSNSFVRNSILHIRPRLTTEWLGPLDSGSLDLWGGELSDACTGPMMSGCHRDGSPTNYLPPITSARLRTAEAFAFKYGRVEARPPASGCSALLPTGVELGRGKWDSTAAYGNWPASGEIDIMESRGNRNYPASLGGGLDTFGSTLHWGPNGQYNGWSQTHAEYRLPQGADFGAAFHVFGLYWDQLGLYTYIDEPSQVVMAVNFTDASFWDKGNKMYDFVGKHLDNPWEGGPSGAPFDQKFFLILNLAVGGLGGYFSDEAPGKPWRNGSPTAVRDFWQAQKQWLPSWGPGLDAALQVDWVRVWALDGRTDPDTAGWFAQSRPK</sequence>
<accession>A0ABQ8U8B1</accession>
<evidence type="ECO:0000256" key="2">
    <source>
        <dbReference type="SAM" id="SignalP"/>
    </source>
</evidence>
<evidence type="ECO:0000313" key="5">
    <source>
        <dbReference type="Proteomes" id="UP001141327"/>
    </source>
</evidence>
<evidence type="ECO:0000256" key="1">
    <source>
        <dbReference type="ARBA" id="ARBA00006865"/>
    </source>
</evidence>
<dbReference type="InterPro" id="IPR000757">
    <property type="entry name" value="Beta-glucanase-like"/>
</dbReference>
<reference evidence="4" key="1">
    <citation type="journal article" date="2022" name="bioRxiv">
        <title>Genomics of Preaxostyla Flagellates Illuminates Evolutionary Transitions and the Path Towards Mitochondrial Loss.</title>
        <authorList>
            <person name="Novak L.V.F."/>
            <person name="Treitli S.C."/>
            <person name="Pyrih J."/>
            <person name="Halakuc P."/>
            <person name="Pipaliya S.V."/>
            <person name="Vacek V."/>
            <person name="Brzon O."/>
            <person name="Soukal P."/>
            <person name="Eme L."/>
            <person name="Dacks J.B."/>
            <person name="Karnkowska A."/>
            <person name="Elias M."/>
            <person name="Hampl V."/>
        </authorList>
    </citation>
    <scope>NUCLEOTIDE SEQUENCE</scope>
    <source>
        <strain evidence="4">RCP-MX</strain>
    </source>
</reference>
<dbReference type="InterPro" id="IPR050546">
    <property type="entry name" value="Glycosyl_Hydrlase_16"/>
</dbReference>
<feature type="domain" description="GH16" evidence="3">
    <location>
        <begin position="2"/>
        <end position="366"/>
    </location>
</feature>
<feature type="chain" id="PRO_5045907130" evidence="2">
    <location>
        <begin position="16"/>
        <end position="381"/>
    </location>
</feature>
<dbReference type="PANTHER" id="PTHR10963:SF55">
    <property type="entry name" value="GLYCOSIDE HYDROLASE FAMILY 16 PROTEIN"/>
    <property type="match status" value="1"/>
</dbReference>
<dbReference type="Gene3D" id="2.60.120.200">
    <property type="match status" value="1"/>
</dbReference>
<dbReference type="PANTHER" id="PTHR10963">
    <property type="entry name" value="GLYCOSYL HYDROLASE-RELATED"/>
    <property type="match status" value="1"/>
</dbReference>
<proteinExistence type="inferred from homology"/>
<organism evidence="4 5">
    <name type="scientific">Paratrimastix pyriformis</name>
    <dbReference type="NCBI Taxonomy" id="342808"/>
    <lineage>
        <taxon>Eukaryota</taxon>
        <taxon>Metamonada</taxon>
        <taxon>Preaxostyla</taxon>
        <taxon>Paratrimastigidae</taxon>
        <taxon>Paratrimastix</taxon>
    </lineage>
</organism>
<dbReference type="SUPFAM" id="SSF49899">
    <property type="entry name" value="Concanavalin A-like lectins/glucanases"/>
    <property type="match status" value="1"/>
</dbReference>
<keyword evidence="2" id="KW-0732">Signal</keyword>
<name>A0ABQ8U8B1_9EUKA</name>
<dbReference type="InterPro" id="IPR013320">
    <property type="entry name" value="ConA-like_dom_sf"/>
</dbReference>
<dbReference type="PROSITE" id="PS51762">
    <property type="entry name" value="GH16_2"/>
    <property type="match status" value="1"/>
</dbReference>